<dbReference type="ExpressionAtlas" id="A0A178V5S1">
    <property type="expression patterns" value="baseline and differential"/>
</dbReference>
<proteinExistence type="predicted"/>
<dbReference type="Proteomes" id="UP000426265">
    <property type="component" value="Unassembled WGS sequence"/>
</dbReference>
<reference evidence="4" key="2">
    <citation type="submission" date="2016-03" db="EMBL/GenBank/DDBJ databases">
        <title>Full-length assembly of Arabidopsis thaliana Ler reveals the complement of translocations and inversions.</title>
        <authorList>
            <person name="Zapata L."/>
            <person name="Schneeberger K."/>
            <person name="Ossowski S."/>
        </authorList>
    </citation>
    <scope>NUCLEOTIDE SEQUENCE [LARGE SCALE GENOMIC DNA]</scope>
    <source>
        <tissue evidence="4">Leaf</tissue>
    </source>
</reference>
<dbReference type="AlphaFoldDB" id="A0A178V5S1"/>
<organism evidence="4 6">
    <name type="scientific">Arabidopsis thaliana</name>
    <name type="common">Mouse-ear cress</name>
    <dbReference type="NCBI Taxonomy" id="3702"/>
    <lineage>
        <taxon>Eukaryota</taxon>
        <taxon>Viridiplantae</taxon>
        <taxon>Streptophyta</taxon>
        <taxon>Embryophyta</taxon>
        <taxon>Tracheophyta</taxon>
        <taxon>Spermatophyta</taxon>
        <taxon>Magnoliopsida</taxon>
        <taxon>eudicotyledons</taxon>
        <taxon>Gunneridae</taxon>
        <taxon>Pentapetalae</taxon>
        <taxon>rosids</taxon>
        <taxon>malvids</taxon>
        <taxon>Brassicales</taxon>
        <taxon>Brassicaceae</taxon>
        <taxon>Camelineae</taxon>
        <taxon>Arabidopsis</taxon>
    </lineage>
</organism>
<dbReference type="EMBL" id="LR881468">
    <property type="protein sequence ID" value="CAD5324058.1"/>
    <property type="molecule type" value="Genomic_DNA"/>
</dbReference>
<dbReference type="SUPFAM" id="SSF81383">
    <property type="entry name" value="F-box domain"/>
    <property type="match status" value="1"/>
</dbReference>
<accession>A0A178V5S1</accession>
<dbReference type="SUPFAM" id="SSF117281">
    <property type="entry name" value="Kelch motif"/>
    <property type="match status" value="1"/>
</dbReference>
<evidence type="ECO:0000313" key="7">
    <source>
        <dbReference type="Proteomes" id="UP000426265"/>
    </source>
</evidence>
<dbReference type="EMBL" id="CACRSJ010000106">
    <property type="protein sequence ID" value="VYS58510.1"/>
    <property type="molecule type" value="Genomic_DNA"/>
</dbReference>
<protein>
    <submittedName>
        <fullName evidence="3">(thale cress) hypothetical protein</fullName>
    </submittedName>
</protein>
<evidence type="ECO:0000313" key="6">
    <source>
        <dbReference type="Proteomes" id="UP000078284"/>
    </source>
</evidence>
<dbReference type="Proteomes" id="UP000516314">
    <property type="component" value="Chromosome 3"/>
</dbReference>
<evidence type="ECO:0000313" key="9">
    <source>
        <dbReference type="Proteomes" id="UP000516314"/>
    </source>
</evidence>
<accession>A0A5S9XFC7</accession>
<dbReference type="Proteomes" id="UP000078284">
    <property type="component" value="Chromosome 3"/>
</dbReference>
<dbReference type="OrthoDB" id="1882349at2759"/>
<evidence type="ECO:0000313" key="3">
    <source>
        <dbReference type="EMBL" id="CAD5324058.1"/>
    </source>
</evidence>
<dbReference type="PROSITE" id="PS50181">
    <property type="entry name" value="FBOX"/>
    <property type="match status" value="1"/>
</dbReference>
<dbReference type="PANTHER" id="PTHR47712">
    <property type="entry name" value="OS09G0555300 PROTEIN"/>
    <property type="match status" value="1"/>
</dbReference>
<dbReference type="InterPro" id="IPR036047">
    <property type="entry name" value="F-box-like_dom_sf"/>
</dbReference>
<gene>
    <name evidence="4" type="ordered locus">AXX17_At3g26800</name>
    <name evidence="5" type="ORF">AN1_LOCUS13955</name>
    <name evidence="3" type="ORF">AT9943_LOCUS11975</name>
    <name evidence="2" type="ORF">C24_LOCUS13794</name>
</gene>
<dbReference type="Gene3D" id="2.120.10.80">
    <property type="entry name" value="Kelch-type beta propeller"/>
    <property type="match status" value="1"/>
</dbReference>
<dbReference type="EMBL" id="LUHQ01000003">
    <property type="protein sequence ID" value="OAP01236.1"/>
    <property type="molecule type" value="Genomic_DNA"/>
</dbReference>
<dbReference type="EMBL" id="CACSHJ010000089">
    <property type="protein sequence ID" value="CAA0383585.1"/>
    <property type="molecule type" value="Genomic_DNA"/>
</dbReference>
<dbReference type="InterPro" id="IPR015915">
    <property type="entry name" value="Kelch-typ_b-propeller"/>
</dbReference>
<dbReference type="PANTHER" id="PTHR47712:SF3">
    <property type="entry name" value="F-BOX DOMAIN-CONTAINING PROTEIN"/>
    <property type="match status" value="1"/>
</dbReference>
<evidence type="ECO:0000313" key="4">
    <source>
        <dbReference type="EMBL" id="OAP01236.1"/>
    </source>
</evidence>
<dbReference type="Gene3D" id="1.20.1280.50">
    <property type="match status" value="1"/>
</dbReference>
<name>A0A178V5S1_ARATH</name>
<feature type="domain" description="F-box" evidence="1">
    <location>
        <begin position="10"/>
        <end position="64"/>
    </location>
</feature>
<reference evidence="5 7" key="3">
    <citation type="submission" date="2019-11" db="EMBL/GenBank/DDBJ databases">
        <authorList>
            <person name="Jiao W.-B."/>
            <person name="Schneeberger K."/>
        </authorList>
    </citation>
    <scope>NUCLEOTIDE SEQUENCE [LARGE SCALE GENOMIC DNA]</scope>
    <source>
        <strain evidence="7">cv. An-1</strain>
        <strain evidence="8">cv. C24</strain>
    </source>
</reference>
<reference evidence="6" key="1">
    <citation type="journal article" date="2016" name="Proc. Natl. Acad. Sci. U.S.A.">
        <title>Chromosome-level assembly of Arabidopsis thaliana Ler reveals the extent of translocation and inversion polymorphisms.</title>
        <authorList>
            <person name="Zapata L."/>
            <person name="Ding J."/>
            <person name="Willing E.M."/>
            <person name="Hartwig B."/>
            <person name="Bezdan D."/>
            <person name="Jiao W.B."/>
            <person name="Patel V."/>
            <person name="Velikkakam James G."/>
            <person name="Koornneef M."/>
            <person name="Ossowski S."/>
            <person name="Schneeberger K."/>
        </authorList>
    </citation>
    <scope>NUCLEOTIDE SEQUENCE [LARGE SCALE GENOMIC DNA]</scope>
    <source>
        <strain evidence="6">cv. Landsberg erecta</strain>
    </source>
</reference>
<evidence type="ECO:0000313" key="2">
    <source>
        <dbReference type="EMBL" id="CAA0383585.1"/>
    </source>
</evidence>
<dbReference type="Proteomes" id="UP000434276">
    <property type="component" value="Unassembled WGS sequence"/>
</dbReference>
<dbReference type="InterPro" id="IPR001810">
    <property type="entry name" value="F-box_dom"/>
</dbReference>
<evidence type="ECO:0000259" key="1">
    <source>
        <dbReference type="PROSITE" id="PS50181"/>
    </source>
</evidence>
<reference evidence="3 9" key="4">
    <citation type="submission" date="2020-09" db="EMBL/GenBank/DDBJ databases">
        <authorList>
            <person name="Ashkenazy H."/>
        </authorList>
    </citation>
    <scope>NUCLEOTIDE SEQUENCE [LARGE SCALE GENOMIC DNA]</scope>
    <source>
        <strain evidence="9">cv. Cdm-0</strain>
    </source>
</reference>
<dbReference type="Pfam" id="PF00646">
    <property type="entry name" value="F-box"/>
    <property type="match status" value="1"/>
</dbReference>
<evidence type="ECO:0000313" key="8">
    <source>
        <dbReference type="Proteomes" id="UP000434276"/>
    </source>
</evidence>
<evidence type="ECO:0000313" key="5">
    <source>
        <dbReference type="EMBL" id="VYS58510.1"/>
    </source>
</evidence>
<sequence length="381" mass="42488">MSDNNPEIESSTFNNLNIDVTESILYHLPIPSLVRFTLVSKQWRSLITSLPPSPSPSSPPWLFLFGIHNTSSFHNQSFAFDPLSNTWLRLPPSSSSSDHLVGSNRFLFTTAPRFSFSPILKPNWRFTSPVRFPRINPLLTVFTTLSNSSKLILVGGSSRIGGLVDIEERLAVQIYDPVLDSWELCSPLPADFRSGQDHQTLTSALFKRRFYVFDNYSCFISSFCLDSYTWSDVQTLKPPGLSFAYLNSCNGMLVLGGMCGFSFNLWSIEEGSMEFSEIAVMPEDLLFGLVDSDDEDDKFRSLKCAGSGNLVYVFNDDCHKKFPACVCEIGGGENGICSWRRVPCLPSPVNKFHKVVSFCSTVSITDVFHPEEARIGGSIRG</sequence>